<dbReference type="InParanoid" id="A0A0H2QYS8"/>
<reference evidence="3 4" key="1">
    <citation type="submission" date="2015-04" db="EMBL/GenBank/DDBJ databases">
        <title>Complete genome sequence of Schizopora paradoxa KUC8140, a cosmopolitan wood degrader in East Asia.</title>
        <authorList>
            <consortium name="DOE Joint Genome Institute"/>
            <person name="Min B."/>
            <person name="Park H."/>
            <person name="Jang Y."/>
            <person name="Kim J.-J."/>
            <person name="Kim K.H."/>
            <person name="Pangilinan J."/>
            <person name="Lipzen A."/>
            <person name="Riley R."/>
            <person name="Grigoriev I.V."/>
            <person name="Spatafora J.W."/>
            <person name="Choi I.-G."/>
        </authorList>
    </citation>
    <scope>NUCLEOTIDE SEQUENCE [LARGE SCALE GENOMIC DNA]</scope>
    <source>
        <strain evidence="3 4">KUC8140</strain>
    </source>
</reference>
<evidence type="ECO:0000313" key="4">
    <source>
        <dbReference type="Proteomes" id="UP000053477"/>
    </source>
</evidence>
<name>A0A0H2QYS8_9AGAM</name>
<sequence>MIGVRMRLGIGSFFAPLISWDPDTDNKNSTNKREIIMSHKGDGDEKDLSHHPPRPPAVHFAVAALQKSSKLPMSESSESSDGVNIDSPERYPHSETSSRTAVTNASSQATTFVGEGGYVTEEQVKEALIAAYRRLTDNKPRTSKADKKREAAFKREIEPYLVKDYGPALDTALFLMYHHIQDVWENTDQSAIDAIMRVIKTVANISPTTRADFSSTSRPASPTPTRFMPHAPLDLTHIAMQHGGQPAHDPNSPHLSPDPDSHNFEADFSALKTQIGEVSNQTLSNLLLVSDQVSGLVKAIPELSASEHNTISAQLAKLAEDIESLKNWKDQLTSIINDFKATLEDKIIRPFEEKNKEVRELMKTLKLIQIELAESSRKHVKMEGEIREAKEESAQSKTQADNAMAAAARADSAAAAANLAAATAADAADRAVSVVNGLNQTIAQHEDSIAQHQKSIAVLMFDVMILKIFAAPGGSVTLREMLNHVREDIFVLGKKPNPKKPILIDGQEVVFLWAWDYWKHKLTTDVKAKLLKIWEAEDKEIEEREAAAAAAGPPTSAAQP</sequence>
<evidence type="ECO:0000256" key="1">
    <source>
        <dbReference type="SAM" id="Coils"/>
    </source>
</evidence>
<feature type="region of interest" description="Disordered" evidence="2">
    <location>
        <begin position="242"/>
        <end position="261"/>
    </location>
</feature>
<protein>
    <submittedName>
        <fullName evidence="3">Uncharacterized protein</fullName>
    </submittedName>
</protein>
<feature type="compositionally biased region" description="Polar residues" evidence="2">
    <location>
        <begin position="94"/>
        <end position="104"/>
    </location>
</feature>
<dbReference type="EMBL" id="KQ086452">
    <property type="protein sequence ID" value="KLO04715.1"/>
    <property type="molecule type" value="Genomic_DNA"/>
</dbReference>
<keyword evidence="1" id="KW-0175">Coiled coil</keyword>
<organism evidence="3 4">
    <name type="scientific">Schizopora paradoxa</name>
    <dbReference type="NCBI Taxonomy" id="27342"/>
    <lineage>
        <taxon>Eukaryota</taxon>
        <taxon>Fungi</taxon>
        <taxon>Dikarya</taxon>
        <taxon>Basidiomycota</taxon>
        <taxon>Agaricomycotina</taxon>
        <taxon>Agaricomycetes</taxon>
        <taxon>Hymenochaetales</taxon>
        <taxon>Schizoporaceae</taxon>
        <taxon>Schizopora</taxon>
    </lineage>
</organism>
<gene>
    <name evidence="3" type="ORF">SCHPADRAFT_947493</name>
</gene>
<feature type="coiled-coil region" evidence="1">
    <location>
        <begin position="351"/>
        <end position="406"/>
    </location>
</feature>
<proteinExistence type="predicted"/>
<feature type="compositionally biased region" description="Low complexity" evidence="2">
    <location>
        <begin position="68"/>
        <end position="80"/>
    </location>
</feature>
<accession>A0A0H2QYS8</accession>
<evidence type="ECO:0000313" key="3">
    <source>
        <dbReference type="EMBL" id="KLO04715.1"/>
    </source>
</evidence>
<dbReference type="Proteomes" id="UP000053477">
    <property type="component" value="Unassembled WGS sequence"/>
</dbReference>
<keyword evidence="4" id="KW-1185">Reference proteome</keyword>
<feature type="non-terminal residue" evidence="3">
    <location>
        <position position="560"/>
    </location>
</feature>
<evidence type="ECO:0000256" key="2">
    <source>
        <dbReference type="SAM" id="MobiDB-lite"/>
    </source>
</evidence>
<dbReference type="AlphaFoldDB" id="A0A0H2QYS8"/>
<feature type="region of interest" description="Disordered" evidence="2">
    <location>
        <begin position="68"/>
        <end position="104"/>
    </location>
</feature>